<sequence>MFSSILKPRRALRTPPPPETRQVEVNGRTLPLTIRRNAQATRLTLRIEPGGRALRMTVPTGLPERDIRDFLDRHHAWLMTKLARFSARSSLSDGHHIFVRGVAHRIEETGMLRGLTETMVIDGEPVLRVSGQSEHVPRRIADFLKKEARGDLQERVGVHAPKVGRKVRSLTLRDTRSRWGSCSADGALSFSWRIVMAPPFVLDYLAAHEVAHLREMNHGPEFWALCAQLCPRVEEAKRWLKRNGTMLHALDFD</sequence>
<evidence type="ECO:0000256" key="1">
    <source>
        <dbReference type="SAM" id="MobiDB-lite"/>
    </source>
</evidence>
<dbReference type="Pfam" id="PF01863">
    <property type="entry name" value="YgjP-like"/>
    <property type="match status" value="1"/>
</dbReference>
<accession>A0A285U9H6</accession>
<dbReference type="PANTHER" id="PTHR30399">
    <property type="entry name" value="UNCHARACTERIZED PROTEIN YGJP"/>
    <property type="match status" value="1"/>
</dbReference>
<evidence type="ECO:0000313" key="3">
    <source>
        <dbReference type="EMBL" id="SOC37196.1"/>
    </source>
</evidence>
<dbReference type="PANTHER" id="PTHR30399:SF1">
    <property type="entry name" value="UTP PYROPHOSPHATASE"/>
    <property type="match status" value="1"/>
</dbReference>
<dbReference type="Proteomes" id="UP000219167">
    <property type="component" value="Unassembled WGS sequence"/>
</dbReference>
<dbReference type="CDD" id="cd07344">
    <property type="entry name" value="M48_yhfN_like"/>
    <property type="match status" value="1"/>
</dbReference>
<dbReference type="InterPro" id="IPR053136">
    <property type="entry name" value="UTP_pyrophosphatase-like"/>
</dbReference>
<keyword evidence="4" id="KW-1185">Reference proteome</keyword>
<evidence type="ECO:0000259" key="2">
    <source>
        <dbReference type="Pfam" id="PF01863"/>
    </source>
</evidence>
<dbReference type="EMBL" id="OBQD01000004">
    <property type="protein sequence ID" value="SOC37196.1"/>
    <property type="molecule type" value="Genomic_DNA"/>
</dbReference>
<dbReference type="OrthoDB" id="9795402at2"/>
<dbReference type="RefSeq" id="WP_097137595.1">
    <property type="nucleotide sequence ID" value="NZ_OBQD01000004.1"/>
</dbReference>
<gene>
    <name evidence="3" type="ORF">SAMN05892877_10441</name>
</gene>
<proteinExistence type="predicted"/>
<protein>
    <recommendedName>
        <fullName evidence="2">YgjP-like metallopeptidase domain-containing protein</fullName>
    </recommendedName>
</protein>
<feature type="region of interest" description="Disordered" evidence="1">
    <location>
        <begin position="1"/>
        <end position="23"/>
    </location>
</feature>
<dbReference type="AlphaFoldDB" id="A0A285U9H6"/>
<dbReference type="Gene3D" id="3.30.2010.10">
    <property type="entry name" value="Metalloproteases ('zincins'), catalytic domain"/>
    <property type="match status" value="1"/>
</dbReference>
<dbReference type="InterPro" id="IPR002725">
    <property type="entry name" value="YgjP-like_metallopeptidase"/>
</dbReference>
<feature type="domain" description="YgjP-like metallopeptidase" evidence="2">
    <location>
        <begin position="42"/>
        <end position="243"/>
    </location>
</feature>
<evidence type="ECO:0000313" key="4">
    <source>
        <dbReference type="Proteomes" id="UP000219167"/>
    </source>
</evidence>
<organism evidence="3 4">
    <name type="scientific">Rhizobium subbaraonis</name>
    <dbReference type="NCBI Taxonomy" id="908946"/>
    <lineage>
        <taxon>Bacteria</taxon>
        <taxon>Pseudomonadati</taxon>
        <taxon>Pseudomonadota</taxon>
        <taxon>Alphaproteobacteria</taxon>
        <taxon>Hyphomicrobiales</taxon>
        <taxon>Rhizobiaceae</taxon>
        <taxon>Rhizobium/Agrobacterium group</taxon>
        <taxon>Rhizobium</taxon>
    </lineage>
</organism>
<reference evidence="3 4" key="1">
    <citation type="submission" date="2017-08" db="EMBL/GenBank/DDBJ databases">
        <authorList>
            <person name="de Groot N.N."/>
        </authorList>
    </citation>
    <scope>NUCLEOTIDE SEQUENCE [LARGE SCALE GENOMIC DNA]</scope>
    <source>
        <strain evidence="3 4">JC85</strain>
    </source>
</reference>
<name>A0A285U9H6_9HYPH</name>